<dbReference type="GO" id="GO:0016491">
    <property type="term" value="F:oxidoreductase activity"/>
    <property type="evidence" value="ECO:0007669"/>
    <property type="project" value="UniProtKB-KW"/>
</dbReference>
<dbReference type="RefSeq" id="XP_020121542.1">
    <property type="nucleotide sequence ID" value="XM_020266015.1"/>
</dbReference>
<reference evidence="3 4" key="1">
    <citation type="submission" date="2015-06" db="EMBL/GenBank/DDBJ databases">
        <title>Talaromyces atroroseus IBT 11181 draft genome.</title>
        <authorList>
            <person name="Rasmussen K.B."/>
            <person name="Rasmussen S."/>
            <person name="Petersen B."/>
            <person name="Sicheritz-Ponten T."/>
            <person name="Mortensen U.H."/>
            <person name="Thrane U."/>
        </authorList>
    </citation>
    <scope>NUCLEOTIDE SEQUENCE [LARGE SCALE GENOMIC DNA]</scope>
    <source>
        <strain evidence="3 4">IBT 11181</strain>
    </source>
</reference>
<dbReference type="OrthoDB" id="408743at2759"/>
<dbReference type="PANTHER" id="PTHR10696">
    <property type="entry name" value="GAMMA-BUTYROBETAINE HYDROXYLASE-RELATED"/>
    <property type="match status" value="1"/>
</dbReference>
<sequence>MAASSSTTGNLLPFQPFSLPASNQRTLGEPHAPGTVIPLALQLSPERAAGHDATSSLDAVVTTIKQLADRGDLDAALRRHGTLLFRGLPIQKADDFSRFAHAFGYKPHEIIGIVVDRPLLAKNVAPANESALTTTIGSHNESPQVPHAPAYIFFYAHRVPEKGGETPIGSSLEIFNKVNQEVPEFIQELAEKGVKQTTIYKPNAQYKGGSTLKQAFGKLINDEDSDEVKRQKIEDQIRRYNRPAEYTSWQWNEDGGITLEHILPAIRTQPGTGIPGFFTSLAAQYAQKKRTPDAERLRTVRDTTYGDGSAIPERYLDVLLRVTEETRVLHKWQRGDVLVYDNRIAQHGREPWEGKQEDRQVFASLWDGELPGAYGTAAFAQVVPALPDIQV</sequence>
<dbReference type="InterPro" id="IPR003819">
    <property type="entry name" value="TauD/TfdA-like"/>
</dbReference>
<dbReference type="Gene3D" id="3.60.130.10">
    <property type="entry name" value="Clavaminate synthase-like"/>
    <property type="match status" value="1"/>
</dbReference>
<gene>
    <name evidence="3" type="ORF">UA08_03687</name>
</gene>
<comment type="caution">
    <text evidence="3">The sequence shown here is derived from an EMBL/GenBank/DDBJ whole genome shotgun (WGS) entry which is preliminary data.</text>
</comment>
<dbReference type="EMBL" id="LFMY01000004">
    <property type="protein sequence ID" value="OKL61421.1"/>
    <property type="molecule type" value="Genomic_DNA"/>
</dbReference>
<dbReference type="GeneID" id="31003442"/>
<accession>A0A225AIY9</accession>
<dbReference type="InterPro" id="IPR042098">
    <property type="entry name" value="TauD-like_sf"/>
</dbReference>
<keyword evidence="4" id="KW-1185">Reference proteome</keyword>
<name>A0A225AIY9_TALAT</name>
<evidence type="ECO:0000256" key="1">
    <source>
        <dbReference type="ARBA" id="ARBA00023002"/>
    </source>
</evidence>
<protein>
    <recommendedName>
        <fullName evidence="2">TauD/TfdA-like domain-containing protein</fullName>
    </recommendedName>
</protein>
<proteinExistence type="predicted"/>
<dbReference type="PANTHER" id="PTHR10696:SF21">
    <property type="entry name" value="TAUD_TFDA-LIKE DOMAIN-CONTAINING PROTEIN"/>
    <property type="match status" value="1"/>
</dbReference>
<feature type="domain" description="TauD/TfdA-like" evidence="2">
    <location>
        <begin position="68"/>
        <end position="355"/>
    </location>
</feature>
<dbReference type="Proteomes" id="UP000214365">
    <property type="component" value="Unassembled WGS sequence"/>
</dbReference>
<dbReference type="AlphaFoldDB" id="A0A225AIY9"/>
<dbReference type="Pfam" id="PF02668">
    <property type="entry name" value="TauD"/>
    <property type="match status" value="1"/>
</dbReference>
<evidence type="ECO:0000313" key="3">
    <source>
        <dbReference type="EMBL" id="OKL61421.1"/>
    </source>
</evidence>
<evidence type="ECO:0000259" key="2">
    <source>
        <dbReference type="Pfam" id="PF02668"/>
    </source>
</evidence>
<evidence type="ECO:0000313" key="4">
    <source>
        <dbReference type="Proteomes" id="UP000214365"/>
    </source>
</evidence>
<dbReference type="STRING" id="1441469.A0A225AIY9"/>
<dbReference type="InterPro" id="IPR050411">
    <property type="entry name" value="AlphaKG_dependent_hydroxylases"/>
</dbReference>
<organism evidence="3 4">
    <name type="scientific">Talaromyces atroroseus</name>
    <dbReference type="NCBI Taxonomy" id="1441469"/>
    <lineage>
        <taxon>Eukaryota</taxon>
        <taxon>Fungi</taxon>
        <taxon>Dikarya</taxon>
        <taxon>Ascomycota</taxon>
        <taxon>Pezizomycotina</taxon>
        <taxon>Eurotiomycetes</taxon>
        <taxon>Eurotiomycetidae</taxon>
        <taxon>Eurotiales</taxon>
        <taxon>Trichocomaceae</taxon>
        <taxon>Talaromyces</taxon>
        <taxon>Talaromyces sect. Trachyspermi</taxon>
    </lineage>
</organism>
<keyword evidence="1" id="KW-0560">Oxidoreductase</keyword>
<dbReference type="SUPFAM" id="SSF51197">
    <property type="entry name" value="Clavaminate synthase-like"/>
    <property type="match status" value="1"/>
</dbReference>